<dbReference type="InterPro" id="IPR025605">
    <property type="entry name" value="OST-HTH/LOTUS_dom"/>
</dbReference>
<feature type="compositionally biased region" description="Basic and acidic residues" evidence="1">
    <location>
        <begin position="787"/>
        <end position="801"/>
    </location>
</feature>
<feature type="compositionally biased region" description="Gly residues" evidence="1">
    <location>
        <begin position="687"/>
        <end position="698"/>
    </location>
</feature>
<evidence type="ECO:0000256" key="1">
    <source>
        <dbReference type="SAM" id="MobiDB-lite"/>
    </source>
</evidence>
<sequence length="1007" mass="103554">MQFYGEPPGGGGWGPHDQPPPRGPPPGPSAGTFFIDLEAFPKDVNVKGILIGKGGETSRSLKKLGNCQQLTFEGGWDSKDIPSGSPLSVKIVCGNQRDLDSTLQAIDDTLVGYLCSTPNCNWKAYKRLCPTTVRLLREPFIPSGGRGAPQRLPELYLSPPQAPGPGPFEHPPRDAGPPPGPSRPPPGGFPPPNNPPWQGPGGGFPGPSDVPPPMGGMPGSMPGSSGPPSTFSDPLPPGLGFAGGPQGPPGGVLAPGSGGPGPVEPMQREGGMVASRMQFLSNLHKMISSMPGGRVELMYLEKAYEDFYQARFPAARFFDFDESGLQGVLTRIPHVVELYNDPLTGQVFVLPARAREPEARGETATAAWNSGWPSGGQVMHGESPQVPGASPPGSGTGSLHIDWGVEDLNFRQAPVRGVVGGGPPDPYAPLHPAPGGGGGGGGIGEGAGGGVLNPAAAAAVGTQQPAGFNFNHAAPTAAGAGVQVQTGIPPGPAVGGGGAGAAGMGGGGGGRGGAAMMSGGVGVGGGGLAAVEGGGGANPTPSKDQAVETAIIVVTCLHRVVDMEGPMQVKQLPGAFTKKWKQPLDVETIAGNDATLSDALMAYSTIFSLHKERGALIVTALPSPNFGKAVRKQLLGEEPEELEEKTRPPGETENERNRKLRDTAAALSGMYQGREGRASLNGQAGPTLGGAGAGGGSFNGRFPGEARGWLPGFAANEPLKPPPLMGPPRGRSPSGGGPSTACTAASVVSRDRGERERDWPLGGERERERVSEGERGRLGGGGGGPERSMRMDRGSRGDHEPLPSGGMLGGSRAPAQQGPPARGGLHIEADGVGFDLRQDFGPPRGDTERERERGGRGERERESSRARERDIDRDREREMGPLMGRGGPSPSPGGMGPMPLPPFGPPFMVAGRPPPLPMPFGPGGAPLMPGPPMGPAGGRNGRLDREEMERRTGGGRGRGRDGPPGRSPGLGDFDREAGRRGMIAERDGRGGIERGGRGRRRSRSRSR</sequence>
<feature type="compositionally biased region" description="Basic and acidic residues" evidence="1">
    <location>
        <begin position="941"/>
        <end position="963"/>
    </location>
</feature>
<evidence type="ECO:0000313" key="3">
    <source>
        <dbReference type="EMBL" id="CEM32734.1"/>
    </source>
</evidence>
<feature type="region of interest" description="Disordered" evidence="1">
    <location>
        <begin position="1"/>
        <end position="30"/>
    </location>
</feature>
<evidence type="ECO:0000259" key="2">
    <source>
        <dbReference type="PROSITE" id="PS51644"/>
    </source>
</evidence>
<feature type="compositionally biased region" description="Low complexity" evidence="1">
    <location>
        <begin position="219"/>
        <end position="233"/>
    </location>
</feature>
<dbReference type="EMBL" id="CDMZ01001444">
    <property type="protein sequence ID" value="CEM32734.1"/>
    <property type="molecule type" value="Genomic_DNA"/>
</dbReference>
<feature type="compositionally biased region" description="Basic and acidic residues" evidence="1">
    <location>
        <begin position="972"/>
        <end position="996"/>
    </location>
</feature>
<proteinExistence type="predicted"/>
<accession>A0A0G4GQL9</accession>
<feature type="region of interest" description="Disordered" evidence="1">
    <location>
        <begin position="141"/>
        <end position="268"/>
    </location>
</feature>
<feature type="compositionally biased region" description="Basic and acidic residues" evidence="1">
    <location>
        <begin position="644"/>
        <end position="661"/>
    </location>
</feature>
<feature type="domain" description="HTH OST-type" evidence="2">
    <location>
        <begin position="275"/>
        <end position="353"/>
    </location>
</feature>
<feature type="compositionally biased region" description="Basic and acidic residues" evidence="1">
    <location>
        <begin position="749"/>
        <end position="777"/>
    </location>
</feature>
<feature type="region of interest" description="Disordered" evidence="1">
    <location>
        <begin position="635"/>
        <end position="661"/>
    </location>
</feature>
<feature type="compositionally biased region" description="Pro residues" evidence="1">
    <location>
        <begin position="17"/>
        <end position="28"/>
    </location>
</feature>
<name>A0A0G4GQL9_9ALVE</name>
<feature type="compositionally biased region" description="Basic and acidic residues" evidence="1">
    <location>
        <begin position="845"/>
        <end position="879"/>
    </location>
</feature>
<organism evidence="3">
    <name type="scientific">Chromera velia CCMP2878</name>
    <dbReference type="NCBI Taxonomy" id="1169474"/>
    <lineage>
        <taxon>Eukaryota</taxon>
        <taxon>Sar</taxon>
        <taxon>Alveolata</taxon>
        <taxon>Colpodellida</taxon>
        <taxon>Chromeraceae</taxon>
        <taxon>Chromera</taxon>
    </lineage>
</organism>
<feature type="compositionally biased region" description="Pro residues" evidence="1">
    <location>
        <begin position="160"/>
        <end position="198"/>
    </location>
</feature>
<feature type="compositionally biased region" description="Basic residues" evidence="1">
    <location>
        <begin position="997"/>
        <end position="1007"/>
    </location>
</feature>
<dbReference type="AlphaFoldDB" id="A0A0G4GQL9"/>
<gene>
    <name evidence="3" type="ORF">Cvel_22935</name>
</gene>
<dbReference type="VEuPathDB" id="CryptoDB:Cvel_22935"/>
<protein>
    <recommendedName>
        <fullName evidence="2">HTH OST-type domain-containing protein</fullName>
    </recommendedName>
</protein>
<reference evidence="3" key="1">
    <citation type="submission" date="2014-11" db="EMBL/GenBank/DDBJ databases">
        <authorList>
            <person name="Otto D Thomas"/>
            <person name="Naeem Raeece"/>
        </authorList>
    </citation>
    <scope>NUCLEOTIDE SEQUENCE</scope>
</reference>
<feature type="region of interest" description="Disordered" evidence="1">
    <location>
        <begin position="676"/>
        <end position="1007"/>
    </location>
</feature>
<dbReference type="PROSITE" id="PS51644">
    <property type="entry name" value="HTH_OST"/>
    <property type="match status" value="1"/>
</dbReference>